<protein>
    <submittedName>
        <fullName evidence="1">Uncharacterized protein</fullName>
    </submittedName>
</protein>
<evidence type="ECO:0000313" key="2">
    <source>
        <dbReference type="Proteomes" id="UP000030104"/>
    </source>
</evidence>
<dbReference type="Proteomes" id="UP000030104">
    <property type="component" value="Unassembled WGS sequence"/>
</dbReference>
<comment type="caution">
    <text evidence="1">The sequence shown here is derived from an EMBL/GenBank/DDBJ whole genome shotgun (WGS) entry which is preliminary data.</text>
</comment>
<keyword evidence="2" id="KW-1185">Reference proteome</keyword>
<accession>A0A0A2KRF2</accession>
<organism evidence="1 2">
    <name type="scientific">Penicillium italicum</name>
    <name type="common">Blue mold</name>
    <dbReference type="NCBI Taxonomy" id="40296"/>
    <lineage>
        <taxon>Eukaryota</taxon>
        <taxon>Fungi</taxon>
        <taxon>Dikarya</taxon>
        <taxon>Ascomycota</taxon>
        <taxon>Pezizomycotina</taxon>
        <taxon>Eurotiomycetes</taxon>
        <taxon>Eurotiomycetidae</taxon>
        <taxon>Eurotiales</taxon>
        <taxon>Aspergillaceae</taxon>
        <taxon>Penicillium</taxon>
    </lineage>
</organism>
<dbReference type="EMBL" id="JQGA01001138">
    <property type="protein sequence ID" value="KGO69481.1"/>
    <property type="molecule type" value="Genomic_DNA"/>
</dbReference>
<dbReference type="HOGENOM" id="CLU_3125561_0_0_1"/>
<evidence type="ECO:0000313" key="1">
    <source>
        <dbReference type="EMBL" id="KGO69481.1"/>
    </source>
</evidence>
<sequence length="50" mass="5206">MHIALTVPDTVANGHVECALGFCNCGGKPAKSIASDLPKLTIVLEDPNIM</sequence>
<dbReference type="OrthoDB" id="20872at2759"/>
<proteinExistence type="predicted"/>
<reference evidence="1 2" key="1">
    <citation type="journal article" date="2015" name="Mol. Plant Microbe Interact.">
        <title>Genome, transcriptome, and functional analyses of Penicillium expansum provide new insights into secondary metabolism and pathogenicity.</title>
        <authorList>
            <person name="Ballester A.R."/>
            <person name="Marcet-Houben M."/>
            <person name="Levin E."/>
            <person name="Sela N."/>
            <person name="Selma-Lazaro C."/>
            <person name="Carmona L."/>
            <person name="Wisniewski M."/>
            <person name="Droby S."/>
            <person name="Gonzalez-Candelas L."/>
            <person name="Gabaldon T."/>
        </authorList>
    </citation>
    <scope>NUCLEOTIDE SEQUENCE [LARGE SCALE GENOMIC DNA]</scope>
    <source>
        <strain evidence="1 2">PHI-1</strain>
    </source>
</reference>
<gene>
    <name evidence="1" type="ORF">PITC_014360</name>
</gene>
<name>A0A0A2KRF2_PENIT</name>
<dbReference type="PhylomeDB" id="A0A0A2KRF2"/>
<dbReference type="STRING" id="40296.A0A0A2KRF2"/>
<dbReference type="AlphaFoldDB" id="A0A0A2KRF2"/>